<keyword evidence="1" id="KW-1133">Transmembrane helix</keyword>
<dbReference type="Proteomes" id="UP000054662">
    <property type="component" value="Unassembled WGS sequence"/>
</dbReference>
<evidence type="ECO:0000313" key="4">
    <source>
        <dbReference type="Proteomes" id="UP000054662"/>
    </source>
</evidence>
<feature type="transmembrane region" description="Helical" evidence="1">
    <location>
        <begin position="38"/>
        <end position="57"/>
    </location>
</feature>
<feature type="domain" description="DUF218" evidence="2">
    <location>
        <begin position="81"/>
        <end position="242"/>
    </location>
</feature>
<proteinExistence type="predicted"/>
<evidence type="ECO:0000313" key="3">
    <source>
        <dbReference type="EMBL" id="KTD80214.1"/>
    </source>
</evidence>
<dbReference type="RefSeq" id="WP_058492930.1">
    <property type="nucleotide sequence ID" value="NZ_CBCRUR010000009.1"/>
</dbReference>
<dbReference type="PANTHER" id="PTHR30336:SF4">
    <property type="entry name" value="ENVELOPE BIOGENESIS FACTOR ELYC"/>
    <property type="match status" value="1"/>
</dbReference>
<gene>
    <name evidence="3" type="ORF">Lwor_1122</name>
</gene>
<dbReference type="AlphaFoldDB" id="A0A0W1AFW5"/>
<protein>
    <submittedName>
        <fullName evidence="3">Membrane protein</fullName>
    </submittedName>
</protein>
<dbReference type="InterPro" id="IPR051599">
    <property type="entry name" value="Cell_Envelope_Assoc"/>
</dbReference>
<evidence type="ECO:0000259" key="2">
    <source>
        <dbReference type="Pfam" id="PF02698"/>
    </source>
</evidence>
<reference evidence="3 4" key="1">
    <citation type="submission" date="2015-11" db="EMBL/GenBank/DDBJ databases">
        <title>Genomic analysis of 38 Legionella species identifies large and diverse effector repertoires.</title>
        <authorList>
            <person name="Burstein D."/>
            <person name="Amaro F."/>
            <person name="Zusman T."/>
            <person name="Lifshitz Z."/>
            <person name="Cohen O."/>
            <person name="Gilbert J.A."/>
            <person name="Pupko T."/>
            <person name="Shuman H.A."/>
            <person name="Segal G."/>
        </authorList>
    </citation>
    <scope>NUCLEOTIDE SEQUENCE [LARGE SCALE GENOMIC DNA]</scope>
    <source>
        <strain evidence="3 4">ATCC 49508</strain>
    </source>
</reference>
<dbReference type="CDD" id="cd06259">
    <property type="entry name" value="YdcF-like"/>
    <property type="match status" value="1"/>
</dbReference>
<keyword evidence="1" id="KW-0812">Transmembrane</keyword>
<dbReference type="GO" id="GO:0043164">
    <property type="term" value="P:Gram-negative-bacterium-type cell wall biogenesis"/>
    <property type="evidence" value="ECO:0007669"/>
    <property type="project" value="TreeGrafter"/>
</dbReference>
<dbReference type="EMBL" id="LNZC01000011">
    <property type="protein sequence ID" value="KTD80214.1"/>
    <property type="molecule type" value="Genomic_DNA"/>
</dbReference>
<dbReference type="InterPro" id="IPR003848">
    <property type="entry name" value="DUF218"/>
</dbReference>
<comment type="caution">
    <text evidence="3">The sequence shown here is derived from an EMBL/GenBank/DDBJ whole genome shotgun (WGS) entry which is preliminary data.</text>
</comment>
<dbReference type="GO" id="GO:0000270">
    <property type="term" value="P:peptidoglycan metabolic process"/>
    <property type="evidence" value="ECO:0007669"/>
    <property type="project" value="TreeGrafter"/>
</dbReference>
<dbReference type="PATRIC" id="fig|45076.6.peg.1218"/>
<dbReference type="PANTHER" id="PTHR30336">
    <property type="entry name" value="INNER MEMBRANE PROTEIN, PROBABLE PERMEASE"/>
    <property type="match status" value="1"/>
</dbReference>
<dbReference type="Gene3D" id="3.40.50.620">
    <property type="entry name" value="HUPs"/>
    <property type="match status" value="1"/>
</dbReference>
<dbReference type="GO" id="GO:0005886">
    <property type="term" value="C:plasma membrane"/>
    <property type="evidence" value="ECO:0007669"/>
    <property type="project" value="TreeGrafter"/>
</dbReference>
<dbReference type="STRING" id="45076.Lwor_1122"/>
<keyword evidence="1" id="KW-0472">Membrane</keyword>
<dbReference type="Pfam" id="PF02698">
    <property type="entry name" value="DUF218"/>
    <property type="match status" value="1"/>
</dbReference>
<accession>A0A0W1AFW5</accession>
<dbReference type="InterPro" id="IPR014729">
    <property type="entry name" value="Rossmann-like_a/b/a_fold"/>
</dbReference>
<sequence>MAVFRHVIELLVNPFFLCLLVLGTSVYWLWFRSCSGRVRSALLGVFLVLLFMSTGWLPRYLTFRLESHYAAVHQVDTAVRWVVVLSGGQSVVSGLPPNDLLSSASMKRLVEGIRLLRLLPKARLVLSGGGSAGEQPEALLLAELAQWFSVPDDKIVLETRSINTADQARELVALVKQEPFYLVTSAVHMPRAMALCQKQGLHPIAAPTDFTFFWSTDSWSKLVIPNVYNLAYCSIALHEILGGLWAFVVRER</sequence>
<keyword evidence="4" id="KW-1185">Reference proteome</keyword>
<dbReference type="OrthoDB" id="9809813at2"/>
<organism evidence="3 4">
    <name type="scientific">Legionella worsleiensis</name>
    <dbReference type="NCBI Taxonomy" id="45076"/>
    <lineage>
        <taxon>Bacteria</taxon>
        <taxon>Pseudomonadati</taxon>
        <taxon>Pseudomonadota</taxon>
        <taxon>Gammaproteobacteria</taxon>
        <taxon>Legionellales</taxon>
        <taxon>Legionellaceae</taxon>
        <taxon>Legionella</taxon>
    </lineage>
</organism>
<name>A0A0W1AFW5_9GAMM</name>
<evidence type="ECO:0000256" key="1">
    <source>
        <dbReference type="SAM" id="Phobius"/>
    </source>
</evidence>
<feature type="transmembrane region" description="Helical" evidence="1">
    <location>
        <begin position="12"/>
        <end position="31"/>
    </location>
</feature>